<dbReference type="Pfam" id="PF00528">
    <property type="entry name" value="BPD_transp_1"/>
    <property type="match status" value="1"/>
</dbReference>
<dbReference type="SUPFAM" id="SSF161098">
    <property type="entry name" value="MetI-like"/>
    <property type="match status" value="1"/>
</dbReference>
<keyword evidence="3" id="KW-1003">Cell membrane</keyword>
<dbReference type="Gene3D" id="1.10.3720.10">
    <property type="entry name" value="MetI-like"/>
    <property type="match status" value="1"/>
</dbReference>
<evidence type="ECO:0000256" key="9">
    <source>
        <dbReference type="RuleBase" id="RU363032"/>
    </source>
</evidence>
<protein>
    <submittedName>
        <fullName evidence="11">ABC transporter permease</fullName>
    </submittedName>
</protein>
<keyword evidence="7 9" id="KW-1133">Transmembrane helix</keyword>
<keyword evidence="5" id="KW-0571">Peptide transport</keyword>
<sequence>MARPAFTPGWSKAFGTNGALAAGSAILALFVLAALFAPLIAPYDPIAQDAAARLAAPSLLHPFGTDNFGRDILSRVIWGTRIDLQMAFFGVVFPFLIGTVVGTVAGFFGGVVDALLMRLIDIILAFPFLVLMLSIIAILGPGLSSFYIAMALVGWVSYARLVRAQILVLKTQDYAVAATSLGFGRLRIMFRHLLPNAIAGSVVFVMSDAVLVLLNGAAISYLGLGVQPPVAEWGVMVAEGQPFVTTAWWVTLFPGLSIVALAFGFSLLGDGLGQRLGVAE</sequence>
<feature type="transmembrane region" description="Helical" evidence="9">
    <location>
        <begin position="87"/>
        <end position="112"/>
    </location>
</feature>
<evidence type="ECO:0000256" key="8">
    <source>
        <dbReference type="ARBA" id="ARBA00023136"/>
    </source>
</evidence>
<keyword evidence="6" id="KW-0653">Protein transport</keyword>
<evidence type="ECO:0000313" key="11">
    <source>
        <dbReference type="EMBL" id="MCO6050319.1"/>
    </source>
</evidence>
<feature type="transmembrane region" description="Helical" evidence="9">
    <location>
        <begin position="145"/>
        <end position="162"/>
    </location>
</feature>
<dbReference type="CDD" id="cd06261">
    <property type="entry name" value="TM_PBP2"/>
    <property type="match status" value="1"/>
</dbReference>
<keyword evidence="8 9" id="KW-0472">Membrane</keyword>
<evidence type="ECO:0000256" key="3">
    <source>
        <dbReference type="ARBA" id="ARBA00022475"/>
    </source>
</evidence>
<dbReference type="InterPro" id="IPR025966">
    <property type="entry name" value="OppC_N"/>
</dbReference>
<dbReference type="PANTHER" id="PTHR43386:SF1">
    <property type="entry name" value="D,D-DIPEPTIDE TRANSPORT SYSTEM PERMEASE PROTEIN DDPC-RELATED"/>
    <property type="match status" value="1"/>
</dbReference>
<evidence type="ECO:0000256" key="2">
    <source>
        <dbReference type="ARBA" id="ARBA00022448"/>
    </source>
</evidence>
<gene>
    <name evidence="11" type="ORF">NGM99_11045</name>
</gene>
<evidence type="ECO:0000259" key="10">
    <source>
        <dbReference type="PROSITE" id="PS50928"/>
    </source>
</evidence>
<evidence type="ECO:0000256" key="6">
    <source>
        <dbReference type="ARBA" id="ARBA00022927"/>
    </source>
</evidence>
<evidence type="ECO:0000256" key="4">
    <source>
        <dbReference type="ARBA" id="ARBA00022692"/>
    </source>
</evidence>
<accession>A0ABT1C684</accession>
<dbReference type="InterPro" id="IPR035906">
    <property type="entry name" value="MetI-like_sf"/>
</dbReference>
<feature type="transmembrane region" description="Helical" evidence="9">
    <location>
        <begin position="20"/>
        <end position="41"/>
    </location>
</feature>
<dbReference type="InterPro" id="IPR050366">
    <property type="entry name" value="BP-dependent_transpt_permease"/>
</dbReference>
<keyword evidence="12" id="KW-1185">Reference proteome</keyword>
<evidence type="ECO:0000256" key="7">
    <source>
        <dbReference type="ARBA" id="ARBA00022989"/>
    </source>
</evidence>
<comment type="caution">
    <text evidence="11">The sequence shown here is derived from an EMBL/GenBank/DDBJ whole genome shotgun (WGS) entry which is preliminary data.</text>
</comment>
<feature type="transmembrane region" description="Helical" evidence="9">
    <location>
        <begin position="193"/>
        <end position="226"/>
    </location>
</feature>
<feature type="transmembrane region" description="Helical" evidence="9">
    <location>
        <begin position="246"/>
        <end position="268"/>
    </location>
</feature>
<organism evidence="11 12">
    <name type="scientific">Mesorhizobium liriopis</name>
    <dbReference type="NCBI Taxonomy" id="2953882"/>
    <lineage>
        <taxon>Bacteria</taxon>
        <taxon>Pseudomonadati</taxon>
        <taxon>Pseudomonadota</taxon>
        <taxon>Alphaproteobacteria</taxon>
        <taxon>Hyphomicrobiales</taxon>
        <taxon>Phyllobacteriaceae</taxon>
        <taxon>Mesorhizobium</taxon>
    </lineage>
</organism>
<name>A0ABT1C684_9HYPH</name>
<dbReference type="PROSITE" id="PS50928">
    <property type="entry name" value="ABC_TM1"/>
    <property type="match status" value="1"/>
</dbReference>
<comment type="similarity">
    <text evidence="9">Belongs to the binding-protein-dependent transport system permease family.</text>
</comment>
<reference evidence="11 12" key="1">
    <citation type="submission" date="2022-06" db="EMBL/GenBank/DDBJ databases">
        <title>Mesorhizobium sp. strain RP14 Genome sequencing and assembly.</title>
        <authorList>
            <person name="Kim I."/>
        </authorList>
    </citation>
    <scope>NUCLEOTIDE SEQUENCE [LARGE SCALE GENOMIC DNA]</scope>
    <source>
        <strain evidence="12">RP14(2022)</strain>
    </source>
</reference>
<evidence type="ECO:0000256" key="5">
    <source>
        <dbReference type="ARBA" id="ARBA00022856"/>
    </source>
</evidence>
<proteinExistence type="inferred from homology"/>
<dbReference type="PANTHER" id="PTHR43386">
    <property type="entry name" value="OLIGOPEPTIDE TRANSPORT SYSTEM PERMEASE PROTEIN APPC"/>
    <property type="match status" value="1"/>
</dbReference>
<dbReference type="Proteomes" id="UP001205906">
    <property type="component" value="Unassembled WGS sequence"/>
</dbReference>
<dbReference type="InterPro" id="IPR000515">
    <property type="entry name" value="MetI-like"/>
</dbReference>
<comment type="subcellular location">
    <subcellularLocation>
        <location evidence="1 9">Cell membrane</location>
        <topology evidence="1 9">Multi-pass membrane protein</topology>
    </subcellularLocation>
</comment>
<feature type="domain" description="ABC transmembrane type-1" evidence="10">
    <location>
        <begin position="80"/>
        <end position="269"/>
    </location>
</feature>
<keyword evidence="4 9" id="KW-0812">Transmembrane</keyword>
<feature type="transmembrane region" description="Helical" evidence="9">
    <location>
        <begin position="119"/>
        <end position="139"/>
    </location>
</feature>
<dbReference type="Pfam" id="PF12911">
    <property type="entry name" value="OppC_N"/>
    <property type="match status" value="1"/>
</dbReference>
<dbReference type="EMBL" id="JAMXQS010000005">
    <property type="protein sequence ID" value="MCO6050319.1"/>
    <property type="molecule type" value="Genomic_DNA"/>
</dbReference>
<keyword evidence="2 9" id="KW-0813">Transport</keyword>
<evidence type="ECO:0000256" key="1">
    <source>
        <dbReference type="ARBA" id="ARBA00004651"/>
    </source>
</evidence>
<evidence type="ECO:0000313" key="12">
    <source>
        <dbReference type="Proteomes" id="UP001205906"/>
    </source>
</evidence>